<keyword evidence="2" id="KW-0472">Membrane</keyword>
<gene>
    <name evidence="4" type="ORF">AWW66_19580</name>
</gene>
<dbReference type="GO" id="GO:0004197">
    <property type="term" value="F:cysteine-type endopeptidase activity"/>
    <property type="evidence" value="ECO:0007669"/>
    <property type="project" value="InterPro"/>
</dbReference>
<accession>A0A136PPK6</accession>
<dbReference type="PROSITE" id="PS00018">
    <property type="entry name" value="EF_HAND_1"/>
    <property type="match status" value="1"/>
</dbReference>
<evidence type="ECO:0000259" key="3">
    <source>
        <dbReference type="Pfam" id="PF00656"/>
    </source>
</evidence>
<feature type="transmembrane region" description="Helical" evidence="2">
    <location>
        <begin position="267"/>
        <end position="286"/>
    </location>
</feature>
<evidence type="ECO:0000313" key="4">
    <source>
        <dbReference type="EMBL" id="KXK60321.1"/>
    </source>
</evidence>
<protein>
    <recommendedName>
        <fullName evidence="3">Peptidase C14 caspase domain-containing protein</fullName>
    </recommendedName>
</protein>
<dbReference type="InterPro" id="IPR018247">
    <property type="entry name" value="EF_Hand_1_Ca_BS"/>
</dbReference>
<name>A0A136PPK6_9ACTN</name>
<dbReference type="AlphaFoldDB" id="A0A136PPK6"/>
<dbReference type="Gene3D" id="3.40.50.1460">
    <property type="match status" value="1"/>
</dbReference>
<comment type="caution">
    <text evidence="4">The sequence shown here is derived from an EMBL/GenBank/DDBJ whole genome shotgun (WGS) entry which is preliminary data.</text>
</comment>
<reference evidence="4 5" key="1">
    <citation type="submission" date="2016-01" db="EMBL/GenBank/DDBJ databases">
        <title>Whole genome sequence and analysis of Micromonospora rosaria DSM 803, which can produce antibacterial substance rosamicin.</title>
        <authorList>
            <person name="Yang H."/>
            <person name="He X."/>
            <person name="Zhu D."/>
        </authorList>
    </citation>
    <scope>NUCLEOTIDE SEQUENCE [LARGE SCALE GENOMIC DNA]</scope>
    <source>
        <strain evidence="4 5">DSM 803</strain>
    </source>
</reference>
<dbReference type="InterPro" id="IPR029030">
    <property type="entry name" value="Caspase-like_dom_sf"/>
</dbReference>
<feature type="transmembrane region" description="Helical" evidence="2">
    <location>
        <begin position="391"/>
        <end position="411"/>
    </location>
</feature>
<dbReference type="Proteomes" id="UP000070620">
    <property type="component" value="Unassembled WGS sequence"/>
</dbReference>
<feature type="region of interest" description="Disordered" evidence="1">
    <location>
        <begin position="488"/>
        <end position="507"/>
    </location>
</feature>
<evidence type="ECO:0000256" key="1">
    <source>
        <dbReference type="SAM" id="MobiDB-lite"/>
    </source>
</evidence>
<feature type="compositionally biased region" description="Polar residues" evidence="1">
    <location>
        <begin position="488"/>
        <end position="499"/>
    </location>
</feature>
<dbReference type="InterPro" id="IPR011600">
    <property type="entry name" value="Pept_C14_caspase"/>
</dbReference>
<evidence type="ECO:0000256" key="2">
    <source>
        <dbReference type="SAM" id="Phobius"/>
    </source>
</evidence>
<dbReference type="SUPFAM" id="SSF52129">
    <property type="entry name" value="Caspase-like"/>
    <property type="match status" value="1"/>
</dbReference>
<organism evidence="4 5">
    <name type="scientific">Micromonospora rosaria</name>
    <dbReference type="NCBI Taxonomy" id="47874"/>
    <lineage>
        <taxon>Bacteria</taxon>
        <taxon>Bacillati</taxon>
        <taxon>Actinomycetota</taxon>
        <taxon>Actinomycetes</taxon>
        <taxon>Micromonosporales</taxon>
        <taxon>Micromonosporaceae</taxon>
        <taxon>Micromonospora</taxon>
    </lineage>
</organism>
<proteinExistence type="predicted"/>
<keyword evidence="5" id="KW-1185">Reference proteome</keyword>
<dbReference type="Pfam" id="PF00656">
    <property type="entry name" value="Peptidase_C14"/>
    <property type="match status" value="1"/>
</dbReference>
<keyword evidence="2" id="KW-0812">Transmembrane</keyword>
<keyword evidence="2" id="KW-1133">Transmembrane helix</keyword>
<dbReference type="EMBL" id="LRQV01000076">
    <property type="protein sequence ID" value="KXK60321.1"/>
    <property type="molecule type" value="Genomic_DNA"/>
</dbReference>
<feature type="domain" description="Peptidase C14 caspase" evidence="3">
    <location>
        <begin position="14"/>
        <end position="204"/>
    </location>
</feature>
<dbReference type="GO" id="GO:0006508">
    <property type="term" value="P:proteolysis"/>
    <property type="evidence" value="ECO:0007669"/>
    <property type="project" value="InterPro"/>
</dbReference>
<sequence length="596" mass="65392">MSELARVLADPDRCAFDTATLIDQPAGHVTAEVERFFAGRTPSDVLLLYFSGHGIKDSVNALHLATRDTRLSDLATTSVSAEFISACVQRSRSRRILLVLDCCYSGAFPRGMVVRADQTVHIQEEFGGRGLVIITASSAIEYAFEDGNLTEEFLPHTSLFTSALIDGLDSGAADLNHDGEITVDELYDFAFDTVREKTPAQTPCRWMFGAQGRLVIGRTSVGSTPRRPPRFQPAPLTLRPARRLGIIATGPLVAAAGLLWLGTQVHVLAALVAGTWLALLALRILVTSQRGAVELTRDGVQVRGVWSKAVRWPAVLAIEVRPTLTGRSVALRRADTAIAHRLTLPTPRTAMLARDVEFDERIQTLRRWSENWGSPAPVTFTSNWTAARAGLARAVVILMLFLVVDQPWTWYTPPQAVALPSACDVLNESRQRMRWDNDAIFRFHVGEVSGNESTQYSSHCQVDYYTIIFQVGTRLNLQYELLPDRSTRSGTQRATSQLRSYAGQDREEGLTVQELSADDGLTGYAAVPPSTARADQQSPFVARVRTRQVNVVVTVQFHTVDPRVPPPAIAELTAVASDAVGRIDVQGRTFRPPGRG</sequence>
<evidence type="ECO:0000313" key="5">
    <source>
        <dbReference type="Proteomes" id="UP000070620"/>
    </source>
</evidence>
<feature type="transmembrane region" description="Helical" evidence="2">
    <location>
        <begin position="244"/>
        <end position="261"/>
    </location>
</feature>